<dbReference type="EMBL" id="QQAV01000009">
    <property type="protein sequence ID" value="RDI21385.1"/>
    <property type="molecule type" value="Genomic_DNA"/>
</dbReference>
<dbReference type="SUPFAM" id="SSF50800">
    <property type="entry name" value="PK beta-barrel domain-like"/>
    <property type="match status" value="1"/>
</dbReference>
<dbReference type="PANTHER" id="PTHR36930:SF1">
    <property type="entry name" value="MOSC DOMAIN-CONTAINING PROTEIN"/>
    <property type="match status" value="1"/>
</dbReference>
<dbReference type="STRING" id="433924.NS331_08155"/>
<dbReference type="PANTHER" id="PTHR36930">
    <property type="entry name" value="METAL-SULFUR CLUSTER BIOSYNTHESIS PROTEINS YUAD-RELATED"/>
    <property type="match status" value="1"/>
</dbReference>
<dbReference type="InterPro" id="IPR011037">
    <property type="entry name" value="Pyrv_Knase-like_insert_dom_sf"/>
</dbReference>
<dbReference type="GO" id="GO:0030170">
    <property type="term" value="F:pyridoxal phosphate binding"/>
    <property type="evidence" value="ECO:0007669"/>
    <property type="project" value="InterPro"/>
</dbReference>
<keyword evidence="3" id="KW-1185">Reference proteome</keyword>
<dbReference type="InterPro" id="IPR005302">
    <property type="entry name" value="MoCF_Sase_C"/>
</dbReference>
<protein>
    <submittedName>
        <fullName evidence="2">MOSC domain-containing protein YiiM</fullName>
    </submittedName>
</protein>
<dbReference type="RefSeq" id="WP_114804099.1">
    <property type="nucleotide sequence ID" value="NZ_QQAV01000009.1"/>
</dbReference>
<evidence type="ECO:0000259" key="1">
    <source>
        <dbReference type="PROSITE" id="PS51340"/>
    </source>
</evidence>
<reference evidence="2 3" key="1">
    <citation type="submission" date="2018-07" db="EMBL/GenBank/DDBJ databases">
        <title>Genomic Encyclopedia of Type Strains, Phase IV (KMG-IV): sequencing the most valuable type-strain genomes for metagenomic binning, comparative biology and taxonomic classification.</title>
        <authorList>
            <person name="Goeker M."/>
        </authorList>
    </citation>
    <scope>NUCLEOTIDE SEQUENCE [LARGE SCALE GENOMIC DNA]</scope>
    <source>
        <strain evidence="2 3">DSM 21352</strain>
    </source>
</reference>
<sequence>MQARVAAVHASTVHGFSKFEEDHIVLVEGLGVEGDAHAGTTVKHRSRVARNPQQPNLRQVHLLHAELFDELMPRGFPVFPGEMGENITTRGLDLLSLPTGTRLRLGASAEVMLTGLRNPCKQIDRFQPGLMAAVLDRDAEGHTVRKAGVMAVVTTGGSVAAGDAITVVQPAEPYRPLEPV</sequence>
<name>A0A370FE54_9BURK</name>
<feature type="domain" description="MOSC" evidence="1">
    <location>
        <begin position="17"/>
        <end position="168"/>
    </location>
</feature>
<gene>
    <name evidence="2" type="ORF">DFR41_109184</name>
</gene>
<evidence type="ECO:0000313" key="3">
    <source>
        <dbReference type="Proteomes" id="UP000255265"/>
    </source>
</evidence>
<dbReference type="Gene3D" id="2.40.33.20">
    <property type="entry name" value="PK beta-barrel domain-like"/>
    <property type="match status" value="1"/>
</dbReference>
<dbReference type="Proteomes" id="UP000255265">
    <property type="component" value="Unassembled WGS sequence"/>
</dbReference>
<evidence type="ECO:0000313" key="2">
    <source>
        <dbReference type="EMBL" id="RDI21385.1"/>
    </source>
</evidence>
<dbReference type="AlphaFoldDB" id="A0A370FE54"/>
<dbReference type="GO" id="GO:0030151">
    <property type="term" value="F:molybdenum ion binding"/>
    <property type="evidence" value="ECO:0007669"/>
    <property type="project" value="InterPro"/>
</dbReference>
<accession>A0A370FE54</accession>
<proteinExistence type="predicted"/>
<dbReference type="Pfam" id="PF03473">
    <property type="entry name" value="MOSC"/>
    <property type="match status" value="1"/>
</dbReference>
<dbReference type="PROSITE" id="PS51340">
    <property type="entry name" value="MOSC"/>
    <property type="match status" value="1"/>
</dbReference>
<dbReference type="GO" id="GO:0003824">
    <property type="term" value="F:catalytic activity"/>
    <property type="evidence" value="ECO:0007669"/>
    <property type="project" value="InterPro"/>
</dbReference>
<organism evidence="2 3">
    <name type="scientific">Pseudacidovorax intermedius</name>
    <dbReference type="NCBI Taxonomy" id="433924"/>
    <lineage>
        <taxon>Bacteria</taxon>
        <taxon>Pseudomonadati</taxon>
        <taxon>Pseudomonadota</taxon>
        <taxon>Betaproteobacteria</taxon>
        <taxon>Burkholderiales</taxon>
        <taxon>Comamonadaceae</taxon>
        <taxon>Pseudacidovorax</taxon>
    </lineage>
</organism>
<dbReference type="OrthoDB" id="1550913at2"/>
<comment type="caution">
    <text evidence="2">The sequence shown here is derived from an EMBL/GenBank/DDBJ whole genome shotgun (WGS) entry which is preliminary data.</text>
</comment>
<dbReference type="InterPro" id="IPR052716">
    <property type="entry name" value="MOSC_domain"/>
</dbReference>